<name>A0A8S3H283_9BILA</name>
<dbReference type="Proteomes" id="UP000676336">
    <property type="component" value="Unassembled WGS sequence"/>
</dbReference>
<dbReference type="AlphaFoldDB" id="A0A8S3H283"/>
<evidence type="ECO:0000313" key="2">
    <source>
        <dbReference type="EMBL" id="CAF5174666.1"/>
    </source>
</evidence>
<organism evidence="2 3">
    <name type="scientific">Rotaria magnacalcarata</name>
    <dbReference type="NCBI Taxonomy" id="392030"/>
    <lineage>
        <taxon>Eukaryota</taxon>
        <taxon>Metazoa</taxon>
        <taxon>Spiralia</taxon>
        <taxon>Gnathifera</taxon>
        <taxon>Rotifera</taxon>
        <taxon>Eurotatoria</taxon>
        <taxon>Bdelloidea</taxon>
        <taxon>Philodinida</taxon>
        <taxon>Philodinidae</taxon>
        <taxon>Rotaria</taxon>
    </lineage>
</organism>
<feature type="region of interest" description="Disordered" evidence="1">
    <location>
        <begin position="18"/>
        <end position="42"/>
    </location>
</feature>
<evidence type="ECO:0000256" key="1">
    <source>
        <dbReference type="SAM" id="MobiDB-lite"/>
    </source>
</evidence>
<evidence type="ECO:0000313" key="3">
    <source>
        <dbReference type="Proteomes" id="UP000676336"/>
    </source>
</evidence>
<gene>
    <name evidence="2" type="ORF">SMN809_LOCUS67051</name>
</gene>
<dbReference type="EMBL" id="CAJOBI010314587">
    <property type="protein sequence ID" value="CAF5174666.1"/>
    <property type="molecule type" value="Genomic_DNA"/>
</dbReference>
<proteinExistence type="predicted"/>
<feature type="compositionally biased region" description="Polar residues" evidence="1">
    <location>
        <begin position="32"/>
        <end position="41"/>
    </location>
</feature>
<sequence>MHNEAERASRTAMAVIAPETNDTSEIGYGVNESASDTTGKNDLNKNLIKRFNFHSTMILKSTLGTDTNYETSSASRVEPDDDEDISKKFKSGDNLEDLRTEQQEETQTLKLVNPDRYLRAPTIDRSQ</sequence>
<comment type="caution">
    <text evidence="2">The sequence shown here is derived from an EMBL/GenBank/DDBJ whole genome shotgun (WGS) entry which is preliminary data.</text>
</comment>
<accession>A0A8S3H283</accession>
<feature type="non-terminal residue" evidence="2">
    <location>
        <position position="1"/>
    </location>
</feature>
<feature type="compositionally biased region" description="Polar residues" evidence="1">
    <location>
        <begin position="64"/>
        <end position="75"/>
    </location>
</feature>
<feature type="compositionally biased region" description="Basic and acidic residues" evidence="1">
    <location>
        <begin position="85"/>
        <end position="102"/>
    </location>
</feature>
<protein>
    <submittedName>
        <fullName evidence="2">Uncharacterized protein</fullName>
    </submittedName>
</protein>
<reference evidence="2" key="1">
    <citation type="submission" date="2021-02" db="EMBL/GenBank/DDBJ databases">
        <authorList>
            <person name="Nowell W R."/>
        </authorList>
    </citation>
    <scope>NUCLEOTIDE SEQUENCE</scope>
</reference>
<feature type="region of interest" description="Disordered" evidence="1">
    <location>
        <begin position="64"/>
        <end position="127"/>
    </location>
</feature>